<sequence>MRNVALAITLLCKGYPHCSLNPPLASADVKLPEEEDIRAYMRAHTHIPELAWTHIFAHTNTSVRNYDATSTAHFRKRNLQSTQERDQMHSF</sequence>
<evidence type="ECO:0000313" key="1">
    <source>
        <dbReference type="Proteomes" id="UP000887569"/>
    </source>
</evidence>
<reference evidence="2 3" key="1">
    <citation type="submission" date="2022-11" db="UniProtKB">
        <authorList>
            <consortium name="WormBaseParasite"/>
        </authorList>
    </citation>
    <scope>IDENTIFICATION</scope>
</reference>
<name>A0A915C3R0_PARUN</name>
<dbReference type="WBParaSite" id="PgR085_g038_t03">
    <property type="protein sequence ID" value="PgR085_g038_t03"/>
    <property type="gene ID" value="PgR085_g038"/>
</dbReference>
<dbReference type="AlphaFoldDB" id="A0A915C3R0"/>
<evidence type="ECO:0000313" key="3">
    <source>
        <dbReference type="WBParaSite" id="PgR085_g038_t05"/>
    </source>
</evidence>
<accession>A0A915C3R0</accession>
<keyword evidence="1" id="KW-1185">Reference proteome</keyword>
<evidence type="ECO:0000313" key="2">
    <source>
        <dbReference type="WBParaSite" id="PgR085_g038_t03"/>
    </source>
</evidence>
<organism evidence="1 2">
    <name type="scientific">Parascaris univalens</name>
    <name type="common">Nematode worm</name>
    <dbReference type="NCBI Taxonomy" id="6257"/>
    <lineage>
        <taxon>Eukaryota</taxon>
        <taxon>Metazoa</taxon>
        <taxon>Ecdysozoa</taxon>
        <taxon>Nematoda</taxon>
        <taxon>Chromadorea</taxon>
        <taxon>Rhabditida</taxon>
        <taxon>Spirurina</taxon>
        <taxon>Ascaridomorpha</taxon>
        <taxon>Ascaridoidea</taxon>
        <taxon>Ascarididae</taxon>
        <taxon>Parascaris</taxon>
    </lineage>
</organism>
<dbReference type="WBParaSite" id="PgR085_g038_t05">
    <property type="protein sequence ID" value="PgR085_g038_t05"/>
    <property type="gene ID" value="PgR085_g038"/>
</dbReference>
<proteinExistence type="predicted"/>
<protein>
    <submittedName>
        <fullName evidence="2 3">Uncharacterized protein</fullName>
    </submittedName>
</protein>
<dbReference type="Proteomes" id="UP000887569">
    <property type="component" value="Unplaced"/>
</dbReference>